<dbReference type="EMBL" id="BGZK01000118">
    <property type="protein sequence ID" value="GBP20381.1"/>
    <property type="molecule type" value="Genomic_DNA"/>
</dbReference>
<dbReference type="Proteomes" id="UP000299102">
    <property type="component" value="Unassembled WGS sequence"/>
</dbReference>
<organism evidence="1 2">
    <name type="scientific">Eumeta variegata</name>
    <name type="common">Bagworm moth</name>
    <name type="synonym">Eumeta japonica</name>
    <dbReference type="NCBI Taxonomy" id="151549"/>
    <lineage>
        <taxon>Eukaryota</taxon>
        <taxon>Metazoa</taxon>
        <taxon>Ecdysozoa</taxon>
        <taxon>Arthropoda</taxon>
        <taxon>Hexapoda</taxon>
        <taxon>Insecta</taxon>
        <taxon>Pterygota</taxon>
        <taxon>Neoptera</taxon>
        <taxon>Endopterygota</taxon>
        <taxon>Lepidoptera</taxon>
        <taxon>Glossata</taxon>
        <taxon>Ditrysia</taxon>
        <taxon>Tineoidea</taxon>
        <taxon>Psychidae</taxon>
        <taxon>Oiketicinae</taxon>
        <taxon>Eumeta</taxon>
    </lineage>
</organism>
<name>A0A4C1U245_EUMVA</name>
<dbReference type="AlphaFoldDB" id="A0A4C1U245"/>
<sequence>MAQTLTSHGGFMQYLLMFKLRDLPYRACDPAKIQDVLHDLEDCDMLHRERVVLKTGIDDRIARRNFPEIMEDKTRRDKFFKFCGMVLER</sequence>
<accession>A0A4C1U245</accession>
<evidence type="ECO:0000313" key="1">
    <source>
        <dbReference type="EMBL" id="GBP20381.1"/>
    </source>
</evidence>
<keyword evidence="2" id="KW-1185">Reference proteome</keyword>
<proteinExistence type="predicted"/>
<gene>
    <name evidence="1" type="ORF">EVAR_14630_1</name>
</gene>
<evidence type="ECO:0000313" key="2">
    <source>
        <dbReference type="Proteomes" id="UP000299102"/>
    </source>
</evidence>
<protein>
    <submittedName>
        <fullName evidence="1">Uncharacterized protein</fullName>
    </submittedName>
</protein>
<reference evidence="1 2" key="1">
    <citation type="journal article" date="2019" name="Commun. Biol.">
        <title>The bagworm genome reveals a unique fibroin gene that provides high tensile strength.</title>
        <authorList>
            <person name="Kono N."/>
            <person name="Nakamura H."/>
            <person name="Ohtoshi R."/>
            <person name="Tomita M."/>
            <person name="Numata K."/>
            <person name="Arakawa K."/>
        </authorList>
    </citation>
    <scope>NUCLEOTIDE SEQUENCE [LARGE SCALE GENOMIC DNA]</scope>
</reference>
<comment type="caution">
    <text evidence="1">The sequence shown here is derived from an EMBL/GenBank/DDBJ whole genome shotgun (WGS) entry which is preliminary data.</text>
</comment>
<dbReference type="OrthoDB" id="411823at2759"/>